<protein>
    <submittedName>
        <fullName evidence="1">Uncharacterized protein</fullName>
    </submittedName>
</protein>
<evidence type="ECO:0000313" key="1">
    <source>
        <dbReference type="EMBL" id="KAI9910300.1"/>
    </source>
</evidence>
<keyword evidence="2" id="KW-1185">Reference proteome</keyword>
<accession>A0ACC0VUQ8</accession>
<dbReference type="Proteomes" id="UP001163321">
    <property type="component" value="Chromosome 6"/>
</dbReference>
<name>A0ACC0VUQ8_9STRA</name>
<reference evidence="1 2" key="1">
    <citation type="journal article" date="2022" name="bioRxiv">
        <title>The genome of the oomycete Peronosclerospora sorghi, a cosmopolitan pathogen of maize and sorghum, is inflated with dispersed pseudogenes.</title>
        <authorList>
            <person name="Fletcher K."/>
            <person name="Martin F."/>
            <person name="Isakeit T."/>
            <person name="Cavanaugh K."/>
            <person name="Magill C."/>
            <person name="Michelmore R."/>
        </authorList>
    </citation>
    <scope>NUCLEOTIDE SEQUENCE [LARGE SCALE GENOMIC DNA]</scope>
    <source>
        <strain evidence="1">P6</strain>
    </source>
</reference>
<proteinExistence type="predicted"/>
<dbReference type="EMBL" id="CM047585">
    <property type="protein sequence ID" value="KAI9910300.1"/>
    <property type="molecule type" value="Genomic_DNA"/>
</dbReference>
<comment type="caution">
    <text evidence="1">The sequence shown here is derived from an EMBL/GenBank/DDBJ whole genome shotgun (WGS) entry which is preliminary data.</text>
</comment>
<evidence type="ECO:0000313" key="2">
    <source>
        <dbReference type="Proteomes" id="UP001163321"/>
    </source>
</evidence>
<gene>
    <name evidence="1" type="ORF">PsorP6_010883</name>
</gene>
<sequence length="70" mass="8253">MTLLEGLTRSIYKLSQNMVNKNNEFRSLMMEQLQQQDHNREFKIEGASMPTYHGRPDESVDEFIFEAKLS</sequence>
<organism evidence="1 2">
    <name type="scientific">Peronosclerospora sorghi</name>
    <dbReference type="NCBI Taxonomy" id="230839"/>
    <lineage>
        <taxon>Eukaryota</taxon>
        <taxon>Sar</taxon>
        <taxon>Stramenopiles</taxon>
        <taxon>Oomycota</taxon>
        <taxon>Peronosporomycetes</taxon>
        <taxon>Peronosporales</taxon>
        <taxon>Peronosporaceae</taxon>
        <taxon>Peronosclerospora</taxon>
    </lineage>
</organism>